<keyword evidence="2" id="KW-1185">Reference proteome</keyword>
<evidence type="ECO:0000313" key="2">
    <source>
        <dbReference type="Proteomes" id="UP000654075"/>
    </source>
</evidence>
<sequence length="150" mass="16178">MLEKLMDAAEDLGRSWRAATGDPEATLVTIASSRHAVEGRRSQPLEATEFLDNVWEALLAVYRGMAGLSGEERVALRPFSPLQPLVVVPLQCPAGVPPAGVSMLEVARFHDGALFRRLPVGESFWEVAPDLADSPAAAWALSSFLPADLR</sequence>
<evidence type="ECO:0000313" key="1">
    <source>
        <dbReference type="EMBL" id="CAE8597616.1"/>
    </source>
</evidence>
<feature type="non-terminal residue" evidence="1">
    <location>
        <position position="1"/>
    </location>
</feature>
<dbReference type="EMBL" id="CAJNNV010009642">
    <property type="protein sequence ID" value="CAE8597616.1"/>
    <property type="molecule type" value="Genomic_DNA"/>
</dbReference>
<gene>
    <name evidence="1" type="ORF">PGLA1383_LOCUS16053</name>
</gene>
<accession>A0A813EAV3</accession>
<comment type="caution">
    <text evidence="1">The sequence shown here is derived from an EMBL/GenBank/DDBJ whole genome shotgun (WGS) entry which is preliminary data.</text>
</comment>
<proteinExistence type="predicted"/>
<name>A0A813EAV3_POLGL</name>
<reference evidence="1" key="1">
    <citation type="submission" date="2021-02" db="EMBL/GenBank/DDBJ databases">
        <authorList>
            <person name="Dougan E. K."/>
            <person name="Rhodes N."/>
            <person name="Thang M."/>
            <person name="Chan C."/>
        </authorList>
    </citation>
    <scope>NUCLEOTIDE SEQUENCE</scope>
</reference>
<protein>
    <submittedName>
        <fullName evidence="1">Uncharacterized protein</fullName>
    </submittedName>
</protein>
<dbReference type="AlphaFoldDB" id="A0A813EAV3"/>
<dbReference type="OrthoDB" id="438523at2759"/>
<dbReference type="Proteomes" id="UP000654075">
    <property type="component" value="Unassembled WGS sequence"/>
</dbReference>
<organism evidence="1 2">
    <name type="scientific">Polarella glacialis</name>
    <name type="common">Dinoflagellate</name>
    <dbReference type="NCBI Taxonomy" id="89957"/>
    <lineage>
        <taxon>Eukaryota</taxon>
        <taxon>Sar</taxon>
        <taxon>Alveolata</taxon>
        <taxon>Dinophyceae</taxon>
        <taxon>Suessiales</taxon>
        <taxon>Suessiaceae</taxon>
        <taxon>Polarella</taxon>
    </lineage>
</organism>